<evidence type="ECO:0008006" key="4">
    <source>
        <dbReference type="Google" id="ProtNLM"/>
    </source>
</evidence>
<evidence type="ECO:0000256" key="1">
    <source>
        <dbReference type="SAM" id="SignalP"/>
    </source>
</evidence>
<keyword evidence="3" id="KW-1185">Reference proteome</keyword>
<reference evidence="2" key="1">
    <citation type="submission" date="2023-03" db="EMBL/GenBank/DDBJ databases">
        <authorList>
            <person name="Steffen K."/>
            <person name="Cardenas P."/>
        </authorList>
    </citation>
    <scope>NUCLEOTIDE SEQUENCE</scope>
</reference>
<evidence type="ECO:0000313" key="2">
    <source>
        <dbReference type="EMBL" id="CAI8051288.1"/>
    </source>
</evidence>
<keyword evidence="1" id="KW-0732">Signal</keyword>
<gene>
    <name evidence="2" type="ORF">GBAR_LOCUS28091</name>
</gene>
<dbReference type="Proteomes" id="UP001174909">
    <property type="component" value="Unassembled WGS sequence"/>
</dbReference>
<dbReference type="AlphaFoldDB" id="A0AA35TP85"/>
<evidence type="ECO:0000313" key="3">
    <source>
        <dbReference type="Proteomes" id="UP001174909"/>
    </source>
</evidence>
<sequence>MGETTLQLATLLLALSSGHTTTYTATTLTACTLLLETTADYITVLGRLAKQQNLLYFLLESSAAAKKDKMKLSRK</sequence>
<feature type="chain" id="PRO_5041253105" description="Secreted protein" evidence="1">
    <location>
        <begin position="21"/>
        <end position="75"/>
    </location>
</feature>
<accession>A0AA35TP85</accession>
<feature type="signal peptide" evidence="1">
    <location>
        <begin position="1"/>
        <end position="20"/>
    </location>
</feature>
<name>A0AA35TP85_GEOBA</name>
<organism evidence="2 3">
    <name type="scientific">Geodia barretti</name>
    <name type="common">Barrett's horny sponge</name>
    <dbReference type="NCBI Taxonomy" id="519541"/>
    <lineage>
        <taxon>Eukaryota</taxon>
        <taxon>Metazoa</taxon>
        <taxon>Porifera</taxon>
        <taxon>Demospongiae</taxon>
        <taxon>Heteroscleromorpha</taxon>
        <taxon>Tetractinellida</taxon>
        <taxon>Astrophorina</taxon>
        <taxon>Geodiidae</taxon>
        <taxon>Geodia</taxon>
    </lineage>
</organism>
<dbReference type="EMBL" id="CASHTH010003917">
    <property type="protein sequence ID" value="CAI8051288.1"/>
    <property type="molecule type" value="Genomic_DNA"/>
</dbReference>
<proteinExistence type="predicted"/>
<protein>
    <recommendedName>
        <fullName evidence="4">Secreted protein</fullName>
    </recommendedName>
</protein>
<comment type="caution">
    <text evidence="2">The sequence shown here is derived from an EMBL/GenBank/DDBJ whole genome shotgun (WGS) entry which is preliminary data.</text>
</comment>